<evidence type="ECO:0000313" key="1">
    <source>
        <dbReference type="EMBL" id="CAJ2507924.1"/>
    </source>
</evidence>
<comment type="caution">
    <text evidence="1">The sequence shown here is derived from an EMBL/GenBank/DDBJ whole genome shotgun (WGS) entry which is preliminary data.</text>
</comment>
<reference evidence="1" key="1">
    <citation type="submission" date="2023-10" db="EMBL/GenBank/DDBJ databases">
        <authorList>
            <person name="Hackl T."/>
        </authorList>
    </citation>
    <scope>NUCLEOTIDE SEQUENCE</scope>
</reference>
<organism evidence="1 2">
    <name type="scientific">Anthostomella pinea</name>
    <dbReference type="NCBI Taxonomy" id="933095"/>
    <lineage>
        <taxon>Eukaryota</taxon>
        <taxon>Fungi</taxon>
        <taxon>Dikarya</taxon>
        <taxon>Ascomycota</taxon>
        <taxon>Pezizomycotina</taxon>
        <taxon>Sordariomycetes</taxon>
        <taxon>Xylariomycetidae</taxon>
        <taxon>Xylariales</taxon>
        <taxon>Xylariaceae</taxon>
        <taxon>Anthostomella</taxon>
    </lineage>
</organism>
<gene>
    <name evidence="1" type="ORF">KHLLAP_LOCUS8392</name>
</gene>
<dbReference type="EMBL" id="CAUWAG010000010">
    <property type="protein sequence ID" value="CAJ2507924.1"/>
    <property type="molecule type" value="Genomic_DNA"/>
</dbReference>
<dbReference type="AlphaFoldDB" id="A0AAI8VN23"/>
<proteinExistence type="predicted"/>
<keyword evidence="2" id="KW-1185">Reference proteome</keyword>
<name>A0AAI8VN23_9PEZI</name>
<accession>A0AAI8VN23</accession>
<sequence length="72" mass="8435">MTTNADRFLTVTAWLTYVAGRLTRKAYELILPKTRYGVPDFLDYPEMLAYLENAFGDPDRIQNTQNKLYQLK</sequence>
<dbReference type="Proteomes" id="UP001295740">
    <property type="component" value="Unassembled WGS sequence"/>
</dbReference>
<evidence type="ECO:0000313" key="2">
    <source>
        <dbReference type="Proteomes" id="UP001295740"/>
    </source>
</evidence>
<protein>
    <submittedName>
        <fullName evidence="1">Uu.00g091100.m01.CDS01</fullName>
    </submittedName>
</protein>